<evidence type="ECO:0000256" key="2">
    <source>
        <dbReference type="ARBA" id="ARBA00012544"/>
    </source>
</evidence>
<feature type="transmembrane region" description="Helical" evidence="6">
    <location>
        <begin position="168"/>
        <end position="191"/>
    </location>
</feature>
<dbReference type="Gene3D" id="3.40.50.2000">
    <property type="entry name" value="Glycogen Phosphorylase B"/>
    <property type="match status" value="1"/>
</dbReference>
<accession>A0A1I8BEM4</accession>
<dbReference type="Pfam" id="PF00201">
    <property type="entry name" value="UDPGT"/>
    <property type="match status" value="1"/>
</dbReference>
<dbReference type="CDD" id="cd03784">
    <property type="entry name" value="GT1_Gtf-like"/>
    <property type="match status" value="1"/>
</dbReference>
<reference evidence="8" key="1">
    <citation type="submission" date="2016-11" db="UniProtKB">
        <authorList>
            <consortium name="WormBaseParasite"/>
        </authorList>
    </citation>
    <scope>IDENTIFICATION</scope>
</reference>
<dbReference type="EC" id="2.4.1.17" evidence="2"/>
<keyword evidence="6" id="KW-1133">Transmembrane helix</keyword>
<dbReference type="WBParaSite" id="MhA1_Contig2154.frz3.fgene1">
    <property type="protein sequence ID" value="MhA1_Contig2154.frz3.fgene1"/>
    <property type="gene ID" value="MhA1_Contig2154.frz3.fgene1"/>
</dbReference>
<evidence type="ECO:0000313" key="7">
    <source>
        <dbReference type="Proteomes" id="UP000095281"/>
    </source>
</evidence>
<dbReference type="PANTHER" id="PTHR48043">
    <property type="entry name" value="EG:EG0003.4 PROTEIN-RELATED"/>
    <property type="match status" value="1"/>
</dbReference>
<dbReference type="InterPro" id="IPR002213">
    <property type="entry name" value="UDP_glucos_trans"/>
</dbReference>
<comment type="catalytic activity">
    <reaction evidence="5">
        <text>glucuronate acceptor + UDP-alpha-D-glucuronate = acceptor beta-D-glucuronoside + UDP + H(+)</text>
        <dbReference type="Rhea" id="RHEA:21032"/>
        <dbReference type="ChEBI" id="CHEBI:15378"/>
        <dbReference type="ChEBI" id="CHEBI:58052"/>
        <dbReference type="ChEBI" id="CHEBI:58223"/>
        <dbReference type="ChEBI" id="CHEBI:132367"/>
        <dbReference type="ChEBI" id="CHEBI:132368"/>
        <dbReference type="EC" id="2.4.1.17"/>
    </reaction>
</comment>
<proteinExistence type="inferred from homology"/>
<comment type="similarity">
    <text evidence="1">Belongs to the UDP-glycosyltransferase family.</text>
</comment>
<keyword evidence="6" id="KW-0812">Transmembrane</keyword>
<dbReference type="OMA" id="AMIVFIC"/>
<name>A0A1I8BEM4_MELHA</name>
<evidence type="ECO:0000256" key="6">
    <source>
        <dbReference type="SAM" id="Phobius"/>
    </source>
</evidence>
<dbReference type="PANTHER" id="PTHR48043:SF145">
    <property type="entry name" value="FI06409P-RELATED"/>
    <property type="match status" value="1"/>
</dbReference>
<keyword evidence="7" id="KW-1185">Reference proteome</keyword>
<dbReference type="InterPro" id="IPR050271">
    <property type="entry name" value="UDP-glycosyltransferase"/>
</dbReference>
<keyword evidence="6" id="KW-0472">Membrane</keyword>
<evidence type="ECO:0000256" key="1">
    <source>
        <dbReference type="ARBA" id="ARBA00009995"/>
    </source>
</evidence>
<dbReference type="GO" id="GO:0015020">
    <property type="term" value="F:glucuronosyltransferase activity"/>
    <property type="evidence" value="ECO:0007669"/>
    <property type="project" value="UniProtKB-EC"/>
</dbReference>
<evidence type="ECO:0000256" key="4">
    <source>
        <dbReference type="ARBA" id="ARBA00022679"/>
    </source>
</evidence>
<organism evidence="7 8">
    <name type="scientific">Meloidogyne hapla</name>
    <name type="common">Root-knot nematode worm</name>
    <dbReference type="NCBI Taxonomy" id="6305"/>
    <lineage>
        <taxon>Eukaryota</taxon>
        <taxon>Metazoa</taxon>
        <taxon>Ecdysozoa</taxon>
        <taxon>Nematoda</taxon>
        <taxon>Chromadorea</taxon>
        <taxon>Rhabditida</taxon>
        <taxon>Tylenchina</taxon>
        <taxon>Tylenchomorpha</taxon>
        <taxon>Tylenchoidea</taxon>
        <taxon>Meloidogynidae</taxon>
        <taxon>Meloidogyninae</taxon>
        <taxon>Meloidogyne</taxon>
    </lineage>
</organism>
<evidence type="ECO:0000256" key="5">
    <source>
        <dbReference type="ARBA" id="ARBA00047475"/>
    </source>
</evidence>
<dbReference type="Proteomes" id="UP000095281">
    <property type="component" value="Unplaced"/>
</dbReference>
<keyword evidence="3" id="KW-0328">Glycosyltransferase</keyword>
<evidence type="ECO:0000256" key="3">
    <source>
        <dbReference type="ARBA" id="ARBA00022676"/>
    </source>
</evidence>
<protein>
    <recommendedName>
        <fullName evidence="2">glucuronosyltransferase</fullName>
        <ecNumber evidence="2">2.4.1.17</ecNumber>
    </recommendedName>
</protein>
<evidence type="ECO:0000313" key="8">
    <source>
        <dbReference type="WBParaSite" id="MhA1_Contig2154.frz3.fgene1"/>
    </source>
</evidence>
<keyword evidence="4" id="KW-0808">Transferase</keyword>
<sequence length="221" mass="25501">MKISIIRAFGQFPNIKFLWKLDKDTIRNMEKLPNVHTSEWFPHPNLRAFISHCGQNSLTESARAGVPIIAIPLFGDQFYNADLAEKLSLGLQIDVNELSGPDAEHILVEAIERILQDHYRQNAKIISKKIKLTPFSPSERLVKWVEFAAKFGDMSELNLPGDMEMNWFVYYSLLDVISFSIVVLIILVWMVFKSTRLFLSTINSMLLWFTKIGKLEKLKQK</sequence>
<dbReference type="AlphaFoldDB" id="A0A1I8BEM4"/>
<dbReference type="SUPFAM" id="SSF53756">
    <property type="entry name" value="UDP-Glycosyltransferase/glycogen phosphorylase"/>
    <property type="match status" value="1"/>
</dbReference>